<dbReference type="OrthoDB" id="2504162at2759"/>
<comment type="caution">
    <text evidence="2">The sequence shown here is derived from an EMBL/GenBank/DDBJ whole genome shotgun (WGS) entry which is preliminary data.</text>
</comment>
<dbReference type="Proteomes" id="UP000252139">
    <property type="component" value="Unassembled WGS sequence"/>
</dbReference>
<evidence type="ECO:0000313" key="2">
    <source>
        <dbReference type="EMBL" id="RCH99886.1"/>
    </source>
</evidence>
<reference evidence="2 3" key="1">
    <citation type="journal article" date="2018" name="G3 (Bethesda)">
        <title>Phylogenetic and Phylogenomic Definition of Rhizopus Species.</title>
        <authorList>
            <person name="Gryganskyi A.P."/>
            <person name="Golan J."/>
            <person name="Dolatabadi S."/>
            <person name="Mondo S."/>
            <person name="Robb S."/>
            <person name="Idnurm A."/>
            <person name="Muszewska A."/>
            <person name="Steczkiewicz K."/>
            <person name="Masonjones S."/>
            <person name="Liao H.L."/>
            <person name="Gajdeczka M.T."/>
            <person name="Anike F."/>
            <person name="Vuek A."/>
            <person name="Anishchenko I.M."/>
            <person name="Voigt K."/>
            <person name="de Hoog G.S."/>
            <person name="Smith M.E."/>
            <person name="Heitman J."/>
            <person name="Vilgalys R."/>
            <person name="Stajich J.E."/>
        </authorList>
    </citation>
    <scope>NUCLEOTIDE SEQUENCE [LARGE SCALE GENOMIC DNA]</scope>
    <source>
        <strain evidence="2 3">CBS 357.93</strain>
    </source>
</reference>
<sequence length="391" mass="46422">MDATILPLEFQLLFNYKLEEEEEGEILKSRNRMLPVFKVELNQVSIYRLIHHEYDKHYISAGQLFQACGLTITEGLFLFELKLSDFEVDFLNSQFPFCDIWVSVEMAKSMASALGVDYELSLLLDNALDDCYSSDNVNRNEMMHNWIVPCIPHLQYSTRALLETKFEQVEMLSSNRKIRTQISRMRQRGIVMKDKTQNGLVRWQVTAYEHHLTEQDGWVDYGSIWDSMQGLLFDLQTLSREGKLVKNERVLPNNIMVGNMPLKRDHLNHQHGLQQVYIGYMIEKMMNELNRISLKDHNTQPIENITSHHIVFHDRLDMIEQELYKMKKKGNKRIEEIEVLQQRCIQQLNEINNWKIKFEKTRQSERIWIFLFILSALFIVYYLYKINVTVK</sequence>
<dbReference type="AlphaFoldDB" id="A0A367KCI2"/>
<dbReference type="EMBL" id="PJQL01000093">
    <property type="protein sequence ID" value="RCH99886.1"/>
    <property type="molecule type" value="Genomic_DNA"/>
</dbReference>
<gene>
    <name evidence="2" type="ORF">CU097_009836</name>
</gene>
<keyword evidence="1" id="KW-1133">Transmembrane helix</keyword>
<protein>
    <submittedName>
        <fullName evidence="2">Uncharacterized protein</fullName>
    </submittedName>
</protein>
<name>A0A367KCI2_RHIAZ</name>
<feature type="transmembrane region" description="Helical" evidence="1">
    <location>
        <begin position="367"/>
        <end position="384"/>
    </location>
</feature>
<evidence type="ECO:0000256" key="1">
    <source>
        <dbReference type="SAM" id="Phobius"/>
    </source>
</evidence>
<keyword evidence="3" id="KW-1185">Reference proteome</keyword>
<keyword evidence="1" id="KW-0812">Transmembrane</keyword>
<evidence type="ECO:0000313" key="3">
    <source>
        <dbReference type="Proteomes" id="UP000252139"/>
    </source>
</evidence>
<organism evidence="2 3">
    <name type="scientific">Rhizopus azygosporus</name>
    <name type="common">Rhizopus microsporus var. azygosporus</name>
    <dbReference type="NCBI Taxonomy" id="86630"/>
    <lineage>
        <taxon>Eukaryota</taxon>
        <taxon>Fungi</taxon>
        <taxon>Fungi incertae sedis</taxon>
        <taxon>Mucoromycota</taxon>
        <taxon>Mucoromycotina</taxon>
        <taxon>Mucoromycetes</taxon>
        <taxon>Mucorales</taxon>
        <taxon>Mucorineae</taxon>
        <taxon>Rhizopodaceae</taxon>
        <taxon>Rhizopus</taxon>
    </lineage>
</organism>
<proteinExistence type="predicted"/>
<accession>A0A367KCI2</accession>
<keyword evidence="1" id="KW-0472">Membrane</keyword>
<dbReference type="STRING" id="86630.A0A367KCI2"/>